<dbReference type="RefSeq" id="WP_188802115.1">
    <property type="nucleotide sequence ID" value="NZ_BMOK01000004.1"/>
</dbReference>
<evidence type="ECO:0000313" key="4">
    <source>
        <dbReference type="Proteomes" id="UP000654670"/>
    </source>
</evidence>
<dbReference type="GO" id="GO:0003677">
    <property type="term" value="F:DNA binding"/>
    <property type="evidence" value="ECO:0007669"/>
    <property type="project" value="UniProtKB-KW"/>
</dbReference>
<reference evidence="3" key="1">
    <citation type="journal article" date="2014" name="Int. J. Syst. Evol. Microbiol.">
        <title>Complete genome sequence of Corynebacterium casei LMG S-19264T (=DSM 44701T), isolated from a smear-ripened cheese.</title>
        <authorList>
            <consortium name="US DOE Joint Genome Institute (JGI-PGF)"/>
            <person name="Walter F."/>
            <person name="Albersmeier A."/>
            <person name="Kalinowski J."/>
            <person name="Ruckert C."/>
        </authorList>
    </citation>
    <scope>NUCLEOTIDE SEQUENCE</scope>
    <source>
        <strain evidence="3">JCM 15325</strain>
    </source>
</reference>
<evidence type="ECO:0000313" key="3">
    <source>
        <dbReference type="EMBL" id="GGL48841.1"/>
    </source>
</evidence>
<dbReference type="InterPro" id="IPR000835">
    <property type="entry name" value="HTH_MarR-typ"/>
</dbReference>
<sequence length="157" mass="18226">MEKNQYFKAEALRYLILAAQRQGNRWLNDMLKGIGLTASQAEVLRVLHERRGISLKELGKLLICESGSPSRLVERIVRDGLAEKIVHTKDSRYVTLQLTQIGEEKEQLVESMEQQMYNRLNHIYSDKELEFMCTLLSRFLEGQPISEALKERGFEIK</sequence>
<dbReference type="SMART" id="SM00347">
    <property type="entry name" value="HTH_MARR"/>
    <property type="match status" value="1"/>
</dbReference>
<dbReference type="InterPro" id="IPR036388">
    <property type="entry name" value="WH-like_DNA-bd_sf"/>
</dbReference>
<comment type="caution">
    <text evidence="3">The sequence shown here is derived from an EMBL/GenBank/DDBJ whole genome shotgun (WGS) entry which is preliminary data.</text>
</comment>
<dbReference type="Pfam" id="PF13463">
    <property type="entry name" value="HTH_27"/>
    <property type="match status" value="1"/>
</dbReference>
<feature type="domain" description="HTH marR-type" evidence="2">
    <location>
        <begin position="8"/>
        <end position="141"/>
    </location>
</feature>
<dbReference type="PANTHER" id="PTHR33164">
    <property type="entry name" value="TRANSCRIPTIONAL REGULATOR, MARR FAMILY"/>
    <property type="match status" value="1"/>
</dbReference>
<dbReference type="SUPFAM" id="SSF46785">
    <property type="entry name" value="Winged helix' DNA-binding domain"/>
    <property type="match status" value="1"/>
</dbReference>
<dbReference type="InterPro" id="IPR039422">
    <property type="entry name" value="MarR/SlyA-like"/>
</dbReference>
<dbReference type="AlphaFoldDB" id="A0A917W172"/>
<dbReference type="InterPro" id="IPR036390">
    <property type="entry name" value="WH_DNA-bd_sf"/>
</dbReference>
<accession>A0A917W172</accession>
<dbReference type="PANTHER" id="PTHR33164:SF43">
    <property type="entry name" value="HTH-TYPE TRANSCRIPTIONAL REPRESSOR YETL"/>
    <property type="match status" value="1"/>
</dbReference>
<reference evidence="3" key="2">
    <citation type="submission" date="2020-09" db="EMBL/GenBank/DDBJ databases">
        <authorList>
            <person name="Sun Q."/>
            <person name="Ohkuma M."/>
        </authorList>
    </citation>
    <scope>NUCLEOTIDE SEQUENCE</scope>
    <source>
        <strain evidence="3">JCM 15325</strain>
    </source>
</reference>
<dbReference type="Gene3D" id="1.10.10.10">
    <property type="entry name" value="Winged helix-like DNA-binding domain superfamily/Winged helix DNA-binding domain"/>
    <property type="match status" value="1"/>
</dbReference>
<proteinExistence type="predicted"/>
<keyword evidence="1" id="KW-0238">DNA-binding</keyword>
<evidence type="ECO:0000256" key="1">
    <source>
        <dbReference type="ARBA" id="ARBA00023125"/>
    </source>
</evidence>
<dbReference type="PROSITE" id="PS50995">
    <property type="entry name" value="HTH_MARR_2"/>
    <property type="match status" value="1"/>
</dbReference>
<gene>
    <name evidence="3" type="ORF">GCM10007968_11240</name>
</gene>
<organism evidence="3 4">
    <name type="scientific">Sporolactobacillus putidus</name>
    <dbReference type="NCBI Taxonomy" id="492735"/>
    <lineage>
        <taxon>Bacteria</taxon>
        <taxon>Bacillati</taxon>
        <taxon>Bacillota</taxon>
        <taxon>Bacilli</taxon>
        <taxon>Bacillales</taxon>
        <taxon>Sporolactobacillaceae</taxon>
        <taxon>Sporolactobacillus</taxon>
    </lineage>
</organism>
<protein>
    <recommendedName>
        <fullName evidence="2">HTH marR-type domain-containing protein</fullName>
    </recommendedName>
</protein>
<dbReference type="GO" id="GO:0003700">
    <property type="term" value="F:DNA-binding transcription factor activity"/>
    <property type="evidence" value="ECO:0007669"/>
    <property type="project" value="InterPro"/>
</dbReference>
<name>A0A917W172_9BACL</name>
<keyword evidence="4" id="KW-1185">Reference proteome</keyword>
<dbReference type="Proteomes" id="UP000654670">
    <property type="component" value="Unassembled WGS sequence"/>
</dbReference>
<dbReference type="GO" id="GO:0006950">
    <property type="term" value="P:response to stress"/>
    <property type="evidence" value="ECO:0007669"/>
    <property type="project" value="TreeGrafter"/>
</dbReference>
<dbReference type="EMBL" id="BMOK01000004">
    <property type="protein sequence ID" value="GGL48841.1"/>
    <property type="molecule type" value="Genomic_DNA"/>
</dbReference>
<evidence type="ECO:0000259" key="2">
    <source>
        <dbReference type="PROSITE" id="PS50995"/>
    </source>
</evidence>